<dbReference type="AlphaFoldDB" id="A0A178M094"/>
<dbReference type="Proteomes" id="UP000078396">
    <property type="component" value="Unassembled WGS sequence"/>
</dbReference>
<name>A0A178M094_MYCIR</name>
<feature type="binding site" evidence="4">
    <location>
        <position position="326"/>
    </location>
    <ligand>
        <name>S-adenosyl-L-methionine</name>
        <dbReference type="ChEBI" id="CHEBI:59789"/>
    </ligand>
</feature>
<dbReference type="PANTHER" id="PTHR11061">
    <property type="entry name" value="RNA M5U METHYLTRANSFERASE"/>
    <property type="match status" value="1"/>
</dbReference>
<dbReference type="InterPro" id="IPR012340">
    <property type="entry name" value="NA-bd_OB-fold"/>
</dbReference>
<dbReference type="Gene3D" id="3.40.50.150">
    <property type="entry name" value="Vaccinia Virus protein VP39"/>
    <property type="match status" value="1"/>
</dbReference>
<evidence type="ECO:0000313" key="7">
    <source>
        <dbReference type="Proteomes" id="UP000078396"/>
    </source>
</evidence>
<feature type="binding site" evidence="4">
    <location>
        <position position="283"/>
    </location>
    <ligand>
        <name>S-adenosyl-L-methionine</name>
        <dbReference type="ChEBI" id="CHEBI:59789"/>
    </ligand>
</feature>
<evidence type="ECO:0000256" key="4">
    <source>
        <dbReference type="PROSITE-ProRule" id="PRU01024"/>
    </source>
</evidence>
<keyword evidence="1 4" id="KW-0489">Methyltransferase</keyword>
<keyword evidence="2 4" id="KW-0808">Transferase</keyword>
<feature type="active site" description="Nucleophile" evidence="4">
    <location>
        <position position="353"/>
    </location>
</feature>
<dbReference type="InterPro" id="IPR010280">
    <property type="entry name" value="U5_MeTrfase_fam"/>
</dbReference>
<dbReference type="PROSITE" id="PS50926">
    <property type="entry name" value="TRAM"/>
    <property type="match status" value="1"/>
</dbReference>
<feature type="binding site" evidence="4">
    <location>
        <position position="259"/>
    </location>
    <ligand>
        <name>S-adenosyl-L-methionine</name>
        <dbReference type="ChEBI" id="CHEBI:59789"/>
    </ligand>
</feature>
<dbReference type="eggNOG" id="COG0144">
    <property type="taxonomic scope" value="Bacteria"/>
</dbReference>
<dbReference type="STRING" id="912594.AWC12_22740"/>
<dbReference type="RefSeq" id="WP_064280852.1">
    <property type="nucleotide sequence ID" value="NZ_LWCS01000015.1"/>
</dbReference>
<dbReference type="GO" id="GO:0070475">
    <property type="term" value="P:rRNA base methylation"/>
    <property type="evidence" value="ECO:0007669"/>
    <property type="project" value="TreeGrafter"/>
</dbReference>
<evidence type="ECO:0000256" key="3">
    <source>
        <dbReference type="ARBA" id="ARBA00022691"/>
    </source>
</evidence>
<evidence type="ECO:0000256" key="1">
    <source>
        <dbReference type="ARBA" id="ARBA00022603"/>
    </source>
</evidence>
<comment type="caution">
    <text evidence="6">The sequence shown here is derived from an EMBL/GenBank/DDBJ whole genome shotgun (WGS) entry which is preliminary data.</text>
</comment>
<dbReference type="InterPro" id="IPR029063">
    <property type="entry name" value="SAM-dependent_MTases_sf"/>
</dbReference>
<reference evidence="6 7" key="1">
    <citation type="submission" date="2016-04" db="EMBL/GenBank/DDBJ databases">
        <title>Draft Genome Sequences of Staphylococcus capitis Strain H36, S. capitis Strain H65, S. cohnii Strain H62, S. hominis Strain H69, Mycobacterium iranicum Strain H39, Plantibacter sp. Strain H53, Pseudomonas oryzihabitans Strain H72, and Microbacterium sp. Strain H83, isolated from residential settings.</title>
        <authorList>
            <person name="Lymperopoulou D."/>
            <person name="Adams R.I."/>
            <person name="Lindow S."/>
            <person name="Coil D.A."/>
            <person name="Jospin G."/>
            <person name="Eisen J.A."/>
        </authorList>
    </citation>
    <scope>NUCLEOTIDE SEQUENCE [LARGE SCALE GENOMIC DNA]</scope>
    <source>
        <strain evidence="6 7">H39</strain>
    </source>
</reference>
<dbReference type="Gene3D" id="2.40.50.140">
    <property type="entry name" value="Nucleic acid-binding proteins"/>
    <property type="match status" value="1"/>
</dbReference>
<dbReference type="Pfam" id="PF05958">
    <property type="entry name" value="tRNA_U5-meth_tr"/>
    <property type="match status" value="1"/>
</dbReference>
<protein>
    <submittedName>
        <fullName evidence="6">23S rRNA methyltransferase</fullName>
    </submittedName>
</protein>
<feature type="domain" description="TRAM" evidence="5">
    <location>
        <begin position="1"/>
        <end position="57"/>
    </location>
</feature>
<feature type="binding site" evidence="4">
    <location>
        <position position="230"/>
    </location>
    <ligand>
        <name>S-adenosyl-L-methionine</name>
        <dbReference type="ChEBI" id="CHEBI:59789"/>
    </ligand>
</feature>
<keyword evidence="3 4" id="KW-0949">S-adenosyl-L-methionine</keyword>
<dbReference type="SUPFAM" id="SSF50249">
    <property type="entry name" value="Nucleic acid-binding proteins"/>
    <property type="match status" value="1"/>
</dbReference>
<gene>
    <name evidence="6" type="ORF">A4X20_15780</name>
</gene>
<accession>A0A178M094</accession>
<dbReference type="OrthoDB" id="9804590at2"/>
<dbReference type="PROSITE" id="PS51687">
    <property type="entry name" value="SAM_MT_RNA_M5U"/>
    <property type="match status" value="1"/>
</dbReference>
<sequence>MSDGVLTLTTTAAANGGSCVARHEGRVVFVRYALPGETVLARLVNAKGSYWNAETVKVLEPAPDRIESMCPIAGADGAGCCDLAFAEPSAVRRIKGAVVANQLARLGDYHWVEESEARAEPVGEGGATGWRTRVRLGISADGRAGFHRYHSAELVHRLDCGQLPAGMLDGVAEARWPGGAELHVVLDDDGKRHMVVAGRGRKTTVTEGDYETVQRVAGRTWRVPATAFWQAHRDASALYSELVTRWAQLQPGMSAWDLYGGAGVFAAALAEAVGSGGSVLTVDTSRGASRSARSALADLGNVTVVTDSVRRALAGQRMRADVAVLDPPRTGAGRDVIDLLAAAEVPRIIHIGCEAASFARDIGLYRDRGYAVEHLTVYDSFPLTHHVECVAVLQKGASGR</sequence>
<dbReference type="PANTHER" id="PTHR11061:SF30">
    <property type="entry name" value="TRNA (URACIL(54)-C(5))-METHYLTRANSFERASE"/>
    <property type="match status" value="1"/>
</dbReference>
<proteinExistence type="inferred from homology"/>
<evidence type="ECO:0000313" key="6">
    <source>
        <dbReference type="EMBL" id="OAN39826.1"/>
    </source>
</evidence>
<evidence type="ECO:0000259" key="5">
    <source>
        <dbReference type="PROSITE" id="PS50926"/>
    </source>
</evidence>
<comment type="similarity">
    <text evidence="4">Belongs to the class I-like SAM-binding methyltransferase superfamily. RNA M5U methyltransferase family.</text>
</comment>
<dbReference type="GO" id="GO:0070041">
    <property type="term" value="F:rRNA (uridine-C5-)-methyltransferase activity"/>
    <property type="evidence" value="ECO:0007669"/>
    <property type="project" value="TreeGrafter"/>
</dbReference>
<dbReference type="InterPro" id="IPR002792">
    <property type="entry name" value="TRAM_dom"/>
</dbReference>
<dbReference type="CDD" id="cd02440">
    <property type="entry name" value="AdoMet_MTases"/>
    <property type="match status" value="1"/>
</dbReference>
<dbReference type="SUPFAM" id="SSF53335">
    <property type="entry name" value="S-adenosyl-L-methionine-dependent methyltransferases"/>
    <property type="match status" value="1"/>
</dbReference>
<organism evidence="6 7">
    <name type="scientific">Mycolicibacterium iranicum</name>
    <name type="common">Mycobacterium iranicum</name>
    <dbReference type="NCBI Taxonomy" id="912594"/>
    <lineage>
        <taxon>Bacteria</taxon>
        <taxon>Bacillati</taxon>
        <taxon>Actinomycetota</taxon>
        <taxon>Actinomycetes</taxon>
        <taxon>Mycobacteriales</taxon>
        <taxon>Mycobacteriaceae</taxon>
        <taxon>Mycolicibacterium</taxon>
    </lineage>
</organism>
<dbReference type="EMBL" id="LWCS01000015">
    <property type="protein sequence ID" value="OAN39826.1"/>
    <property type="molecule type" value="Genomic_DNA"/>
</dbReference>
<evidence type="ECO:0000256" key="2">
    <source>
        <dbReference type="ARBA" id="ARBA00022679"/>
    </source>
</evidence>
<dbReference type="Pfam" id="PF01938">
    <property type="entry name" value="TRAM"/>
    <property type="match status" value="1"/>
</dbReference>